<gene>
    <name evidence="2" type="ORF">BJ322DRAFT_11410</name>
</gene>
<dbReference type="OrthoDB" id="10556877at2759"/>
<evidence type="ECO:0000313" key="2">
    <source>
        <dbReference type="EMBL" id="KAF9792090.1"/>
    </source>
</evidence>
<evidence type="ECO:0000313" key="3">
    <source>
        <dbReference type="Proteomes" id="UP000736335"/>
    </source>
</evidence>
<sequence>MTFGFIHQENKAYQLAVIEQQNQLHDCLSDLNRSLQVNRLERHAEVEELHSQVDGLRQDLNRFFVGPTYGPEHSELLFLDPVHRFPFWLSVPASHPRSPNLGPEASTRTRRRRSRRPRRAQTPGPIRRSPHPVDSSEDSLEPGVDPNLYRYAETTAPIRGSYTPASTHPVIPSARIGATRGSSRAVPRSNNLRFESRPEQSSQRSSGLSYVTDNPVIPPPPPGFVPYPGQDPVHRQNPFPTPRASSRQSPFQSTPVPPPPQMQHHRTSDESQWT</sequence>
<feature type="region of interest" description="Disordered" evidence="1">
    <location>
        <begin position="159"/>
        <end position="274"/>
    </location>
</feature>
<reference evidence="2" key="1">
    <citation type="journal article" date="2020" name="Nat. Commun.">
        <title>Large-scale genome sequencing of mycorrhizal fungi provides insights into the early evolution of symbiotic traits.</title>
        <authorList>
            <person name="Miyauchi S."/>
            <person name="Kiss E."/>
            <person name="Kuo A."/>
            <person name="Drula E."/>
            <person name="Kohler A."/>
            <person name="Sanchez-Garcia M."/>
            <person name="Morin E."/>
            <person name="Andreopoulos B."/>
            <person name="Barry K.W."/>
            <person name="Bonito G."/>
            <person name="Buee M."/>
            <person name="Carver A."/>
            <person name="Chen C."/>
            <person name="Cichocki N."/>
            <person name="Clum A."/>
            <person name="Culley D."/>
            <person name="Crous P.W."/>
            <person name="Fauchery L."/>
            <person name="Girlanda M."/>
            <person name="Hayes R.D."/>
            <person name="Keri Z."/>
            <person name="LaButti K."/>
            <person name="Lipzen A."/>
            <person name="Lombard V."/>
            <person name="Magnuson J."/>
            <person name="Maillard F."/>
            <person name="Murat C."/>
            <person name="Nolan M."/>
            <person name="Ohm R.A."/>
            <person name="Pangilinan J."/>
            <person name="Pereira M.F."/>
            <person name="Perotto S."/>
            <person name="Peter M."/>
            <person name="Pfister S."/>
            <person name="Riley R."/>
            <person name="Sitrit Y."/>
            <person name="Stielow J.B."/>
            <person name="Szollosi G."/>
            <person name="Zifcakova L."/>
            <person name="Stursova M."/>
            <person name="Spatafora J.W."/>
            <person name="Tedersoo L."/>
            <person name="Vaario L.M."/>
            <person name="Yamada A."/>
            <person name="Yan M."/>
            <person name="Wang P."/>
            <person name="Xu J."/>
            <person name="Bruns T."/>
            <person name="Baldrian P."/>
            <person name="Vilgalys R."/>
            <person name="Dunand C."/>
            <person name="Henrissat B."/>
            <person name="Grigoriev I.V."/>
            <person name="Hibbett D."/>
            <person name="Nagy L.G."/>
            <person name="Martin F.M."/>
        </authorList>
    </citation>
    <scope>NUCLEOTIDE SEQUENCE</scope>
    <source>
        <strain evidence="2">UH-Tt-Lm1</strain>
    </source>
</reference>
<evidence type="ECO:0000256" key="1">
    <source>
        <dbReference type="SAM" id="MobiDB-lite"/>
    </source>
</evidence>
<dbReference type="Proteomes" id="UP000736335">
    <property type="component" value="Unassembled WGS sequence"/>
</dbReference>
<feature type="compositionally biased region" description="Basic residues" evidence="1">
    <location>
        <begin position="108"/>
        <end position="119"/>
    </location>
</feature>
<organism evidence="2 3">
    <name type="scientific">Thelephora terrestris</name>
    <dbReference type="NCBI Taxonomy" id="56493"/>
    <lineage>
        <taxon>Eukaryota</taxon>
        <taxon>Fungi</taxon>
        <taxon>Dikarya</taxon>
        <taxon>Basidiomycota</taxon>
        <taxon>Agaricomycotina</taxon>
        <taxon>Agaricomycetes</taxon>
        <taxon>Thelephorales</taxon>
        <taxon>Thelephoraceae</taxon>
        <taxon>Thelephora</taxon>
    </lineage>
</organism>
<accession>A0A9P6LB76</accession>
<feature type="compositionally biased region" description="Pro residues" evidence="1">
    <location>
        <begin position="216"/>
        <end position="225"/>
    </location>
</feature>
<keyword evidence="3" id="KW-1185">Reference proteome</keyword>
<protein>
    <submittedName>
        <fullName evidence="2">Uncharacterized protein</fullName>
    </submittedName>
</protein>
<dbReference type="AlphaFoldDB" id="A0A9P6LB76"/>
<proteinExistence type="predicted"/>
<reference evidence="2" key="2">
    <citation type="submission" date="2020-11" db="EMBL/GenBank/DDBJ databases">
        <authorList>
            <consortium name="DOE Joint Genome Institute"/>
            <person name="Kuo A."/>
            <person name="Miyauchi S."/>
            <person name="Kiss E."/>
            <person name="Drula E."/>
            <person name="Kohler A."/>
            <person name="Sanchez-Garcia M."/>
            <person name="Andreopoulos B."/>
            <person name="Barry K.W."/>
            <person name="Bonito G."/>
            <person name="Buee M."/>
            <person name="Carver A."/>
            <person name="Chen C."/>
            <person name="Cichocki N."/>
            <person name="Clum A."/>
            <person name="Culley D."/>
            <person name="Crous P.W."/>
            <person name="Fauchery L."/>
            <person name="Girlanda M."/>
            <person name="Hayes R."/>
            <person name="Keri Z."/>
            <person name="Labutti K."/>
            <person name="Lipzen A."/>
            <person name="Lombard V."/>
            <person name="Magnuson J."/>
            <person name="Maillard F."/>
            <person name="Morin E."/>
            <person name="Murat C."/>
            <person name="Nolan M."/>
            <person name="Ohm R."/>
            <person name="Pangilinan J."/>
            <person name="Pereira M."/>
            <person name="Perotto S."/>
            <person name="Peter M."/>
            <person name="Riley R."/>
            <person name="Sitrit Y."/>
            <person name="Stielow B."/>
            <person name="Szollosi G."/>
            <person name="Zifcakova L."/>
            <person name="Stursova M."/>
            <person name="Spatafora J.W."/>
            <person name="Tedersoo L."/>
            <person name="Vaario L.-M."/>
            <person name="Yamada A."/>
            <person name="Yan M."/>
            <person name="Wang P."/>
            <person name="Xu J."/>
            <person name="Bruns T."/>
            <person name="Baldrian P."/>
            <person name="Vilgalys R."/>
            <person name="Henrissat B."/>
            <person name="Grigoriev I.V."/>
            <person name="Hibbett D."/>
            <person name="Nagy L.G."/>
            <person name="Martin F.M."/>
        </authorList>
    </citation>
    <scope>NUCLEOTIDE SEQUENCE</scope>
    <source>
        <strain evidence="2">UH-Tt-Lm1</strain>
    </source>
</reference>
<feature type="region of interest" description="Disordered" evidence="1">
    <location>
        <begin position="96"/>
        <end position="146"/>
    </location>
</feature>
<dbReference type="EMBL" id="WIUZ02000001">
    <property type="protein sequence ID" value="KAF9792090.1"/>
    <property type="molecule type" value="Genomic_DNA"/>
</dbReference>
<comment type="caution">
    <text evidence="2">The sequence shown here is derived from an EMBL/GenBank/DDBJ whole genome shotgun (WGS) entry which is preliminary data.</text>
</comment>
<name>A0A9P6LB76_9AGAM</name>